<sequence>MAYQHGLGHVGRFLRHAGRSAPTQPIVWLESHGSAARAEDRADGGPALHAVAVAALLAACFNDLGDVVRYQIAQLAPPPPQPPSAAGRASPAAARPSEAQPVLPAPARGDGPTALDLKEWDRADQFYGAALRLLPEDGKALHQRAVLCTYVHHATAAMALFFQSLAVDESPFPVAVIISNIRHICARPPHARPESASAPAASVHEPPTHLIPCLQALLDVYATLTQCPDAEVAPSPRRVPSSAAPASSASPSPPPPEHGLPTQMATFLQRIGDVVDAPLAAPERDAHL</sequence>
<dbReference type="EMBL" id="ML010607">
    <property type="protein sequence ID" value="RKO95952.1"/>
    <property type="molecule type" value="Genomic_DNA"/>
</dbReference>
<protein>
    <submittedName>
        <fullName evidence="2">Uncharacterized protein</fullName>
    </submittedName>
</protein>
<reference evidence="3" key="1">
    <citation type="journal article" date="2018" name="Nat. Microbiol.">
        <title>Leveraging single-cell genomics to expand the fungal tree of life.</title>
        <authorList>
            <person name="Ahrendt S.R."/>
            <person name="Quandt C.A."/>
            <person name="Ciobanu D."/>
            <person name="Clum A."/>
            <person name="Salamov A."/>
            <person name="Andreopoulos B."/>
            <person name="Cheng J.F."/>
            <person name="Woyke T."/>
            <person name="Pelin A."/>
            <person name="Henrissat B."/>
            <person name="Reynolds N.K."/>
            <person name="Benny G.L."/>
            <person name="Smith M.E."/>
            <person name="James T.Y."/>
            <person name="Grigoriev I.V."/>
        </authorList>
    </citation>
    <scope>NUCLEOTIDE SEQUENCE [LARGE SCALE GENOMIC DNA]</scope>
    <source>
        <strain evidence="3">ATCC 52028</strain>
    </source>
</reference>
<dbReference type="InterPro" id="IPR011990">
    <property type="entry name" value="TPR-like_helical_dom_sf"/>
</dbReference>
<evidence type="ECO:0000313" key="3">
    <source>
        <dbReference type="Proteomes" id="UP000268535"/>
    </source>
</evidence>
<dbReference type="Proteomes" id="UP000268535">
    <property type="component" value="Unassembled WGS sequence"/>
</dbReference>
<organism evidence="2 3">
    <name type="scientific">Caulochytrium protostelioides</name>
    <dbReference type="NCBI Taxonomy" id="1555241"/>
    <lineage>
        <taxon>Eukaryota</taxon>
        <taxon>Fungi</taxon>
        <taxon>Fungi incertae sedis</taxon>
        <taxon>Chytridiomycota</taxon>
        <taxon>Chytridiomycota incertae sedis</taxon>
        <taxon>Chytridiomycetes</taxon>
        <taxon>Caulochytriales</taxon>
        <taxon>Caulochytriaceae</taxon>
        <taxon>Caulochytrium</taxon>
    </lineage>
</organism>
<feature type="region of interest" description="Disordered" evidence="1">
    <location>
        <begin position="77"/>
        <end position="110"/>
    </location>
</feature>
<dbReference type="SUPFAM" id="SSF48452">
    <property type="entry name" value="TPR-like"/>
    <property type="match status" value="1"/>
</dbReference>
<evidence type="ECO:0000313" key="2">
    <source>
        <dbReference type="EMBL" id="RKO95952.1"/>
    </source>
</evidence>
<evidence type="ECO:0000256" key="1">
    <source>
        <dbReference type="SAM" id="MobiDB-lite"/>
    </source>
</evidence>
<feature type="region of interest" description="Disordered" evidence="1">
    <location>
        <begin position="232"/>
        <end position="263"/>
    </location>
</feature>
<name>A0A4P9WTF1_9FUNG</name>
<feature type="compositionally biased region" description="Low complexity" evidence="1">
    <location>
        <begin position="232"/>
        <end position="250"/>
    </location>
</feature>
<gene>
    <name evidence="2" type="ORF">CAUPRSCDRAFT_12347</name>
</gene>
<proteinExistence type="predicted"/>
<dbReference type="AlphaFoldDB" id="A0A4P9WTF1"/>
<feature type="non-terminal residue" evidence="2">
    <location>
        <position position="288"/>
    </location>
</feature>
<feature type="compositionally biased region" description="Low complexity" evidence="1">
    <location>
        <begin position="84"/>
        <end position="101"/>
    </location>
</feature>
<accession>A0A4P9WTF1</accession>
<dbReference type="Gene3D" id="1.25.40.10">
    <property type="entry name" value="Tetratricopeptide repeat domain"/>
    <property type="match status" value="1"/>
</dbReference>